<feature type="domain" description="DUF6590" evidence="2">
    <location>
        <begin position="266"/>
        <end position="415"/>
    </location>
</feature>
<feature type="region of interest" description="Disordered" evidence="1">
    <location>
        <begin position="1368"/>
        <end position="1438"/>
    </location>
</feature>
<feature type="compositionally biased region" description="Polar residues" evidence="1">
    <location>
        <begin position="210"/>
        <end position="231"/>
    </location>
</feature>
<dbReference type="STRING" id="576137.A0A1L7XQ73"/>
<feature type="compositionally biased region" description="Acidic residues" evidence="1">
    <location>
        <begin position="1420"/>
        <end position="1430"/>
    </location>
</feature>
<sequence>MADTQWLSEPETGRCRSQEDEDGKIIRRYEDELPMLGGDSKYHHLYQSLQEEFSDTYPGVVQGDVAISNQISSSHPRKRERDGDQDSRQTRQSATSSGRARRRSPSVPQSSGPAELRILDPGSQHEEYYGTEEKYKSPNPWQGLPDSISRHIQQDRNISQGEVVYKDTDFDSVAAGVERMTLQDSDVSRVSRYSYAPALSNTKLRSIQWPTNPDATVTPQWSAKFDPSTSKRGGARPSIQVSSDPRSGVSEKLSPTYRIRKSDYETFFKCGRVFRTLWADPAGSSYNNASEDDHTSVQKFRVAHGEYVYSKRRRFIVVTSNGSSCQCLPITTYDGKGYKKRGINLKDHGQIYNEGDKPLIIPGIDRLPLQLKPSTKGGLLNSNSFVNYGRAYCVDKNVKVEDIGELNSDSQRILRRYYKEIHFPKDEDSSVTLQAEPTQPVFSKAEKRRQESRPGRPESSWEVSEAMEQYPEENTFGTQYSEDLKQTAQEQPAQAPKISRSSSNSSLNSLASLVFSLAQSTHSSVSSTNSDPVYLQRLVNLLLNDRGLKGLFEVAANKLPLDKFENNFRRCLHQFSEHLRIEAPVSLPKNAPRLIRRFSTNAAHSIRRTLEHTSRTPEPTKQSAQEPILIPTESPVVDDIDETEEGEADDFEPDLDEMEEEHEGEDGNLSTLEAAILASSSFSLLRENFRIFLESDQVQRAAFDCWPAGLPLSEATELRYCTFPGLRRFLESRSPMERSLGKVLTFTGTHEAAEAISCEGYLLREWPEIGQCLVRCLEHFISSDLRLAVEDTDDCISVRLFPVEDTSSQNGIIMAARASYRLHSQIAAAASWLSAVLRVSPHQNVCKSHVSVKAMCLDASTEQEFAEHPKKVIQVTLSPLERITNPLTCWHSLFPHNVIAHGFAIRPRLQGRGLEISFANLAFASRCLSFVAYEDGLIAHGLKSVIIPITELKNDDAIQWHFESKVKQPSRKIASIPQILRLHGIDDWYRELDPKQLMDRRCFLGWVEKANVVIGTPGYALEVRPSRAQACPSVKHIQRYELTAGLSILSWATIQGTYVREPVSIPNAISTSQQNDLLDIINAATDDHAIIFDHDQETGWCLPQTSVVLQMAHSMITMNHYELYDGDLVVSKNEPRFLAQPSSDGASAACIALKQSFGLKIRKQTAGPDIFVEEAFPTLLARIWHTISDIAVSLESAANKLHLVEDLTPKYILGVDLQEALKNKQSMGIRRVLVNQPWTHLTVENPVVFFCRNFRAPIVPASITCKSWSSVPPQQNLLVAMGSAVRTFLDSRNDGLAEGLHWCASSPKLIETHPKAGNASIRHIQKLQSKRKPVSNAKVRAAIQSYLQGAFIFGNGTEIKCNASTTSFSVDPTQRRCKKHSSQRITPTPTVSTSGSATSTEPAEESRSTTPRIQSNSTSDESDPDLEDLETSTNQAQPVVVPLEQSLENFSKLNLRPPESNDVPLINNDTSESSKKSAFSSMVKRMRKKHGIRSKDDKNKRPRWRP</sequence>
<dbReference type="InterPro" id="IPR046497">
    <property type="entry name" value="DUF6590"/>
</dbReference>
<feature type="compositionally biased region" description="Polar residues" evidence="1">
    <location>
        <begin position="430"/>
        <end position="441"/>
    </location>
</feature>
<feature type="region of interest" description="Disordered" evidence="1">
    <location>
        <begin position="485"/>
        <end position="504"/>
    </location>
</feature>
<feature type="region of interest" description="Disordered" evidence="1">
    <location>
        <begin position="60"/>
        <end position="122"/>
    </location>
</feature>
<feature type="compositionally biased region" description="Basic and acidic residues" evidence="1">
    <location>
        <begin position="79"/>
        <end position="89"/>
    </location>
</feature>
<dbReference type="Proteomes" id="UP000184330">
    <property type="component" value="Unassembled WGS sequence"/>
</dbReference>
<feature type="compositionally biased region" description="Polar residues" evidence="1">
    <location>
        <begin position="1383"/>
        <end position="1401"/>
    </location>
</feature>
<dbReference type="OrthoDB" id="1577640at2759"/>
<accession>A0A1L7XQ73</accession>
<feature type="compositionally biased region" description="Polar residues" evidence="1">
    <location>
        <begin position="616"/>
        <end position="625"/>
    </location>
</feature>
<dbReference type="Pfam" id="PF20233">
    <property type="entry name" value="DUF6590"/>
    <property type="match status" value="1"/>
</dbReference>
<evidence type="ECO:0000259" key="2">
    <source>
        <dbReference type="Pfam" id="PF20233"/>
    </source>
</evidence>
<gene>
    <name evidence="3" type="ORF">PAC_17079</name>
</gene>
<reference evidence="3 4" key="1">
    <citation type="submission" date="2016-03" db="EMBL/GenBank/DDBJ databases">
        <authorList>
            <person name="Ploux O."/>
        </authorList>
    </citation>
    <scope>NUCLEOTIDE SEQUENCE [LARGE SCALE GENOMIC DNA]</scope>
    <source>
        <strain evidence="3 4">UAMH 11012</strain>
    </source>
</reference>
<keyword evidence="4" id="KW-1185">Reference proteome</keyword>
<evidence type="ECO:0000313" key="4">
    <source>
        <dbReference type="Proteomes" id="UP000184330"/>
    </source>
</evidence>
<protein>
    <recommendedName>
        <fullName evidence="2">DUF6590 domain-containing protein</fullName>
    </recommendedName>
</protein>
<dbReference type="EMBL" id="FJOG01000042">
    <property type="protein sequence ID" value="CZR67180.1"/>
    <property type="molecule type" value="Genomic_DNA"/>
</dbReference>
<feature type="compositionally biased region" description="Acidic residues" evidence="1">
    <location>
        <begin position="636"/>
        <end position="666"/>
    </location>
</feature>
<feature type="region of interest" description="Disordered" evidence="1">
    <location>
        <begin position="606"/>
        <end position="667"/>
    </location>
</feature>
<proteinExistence type="predicted"/>
<feature type="region of interest" description="Disordered" evidence="1">
    <location>
        <begin position="210"/>
        <end position="252"/>
    </location>
</feature>
<evidence type="ECO:0000256" key="1">
    <source>
        <dbReference type="SAM" id="MobiDB-lite"/>
    </source>
</evidence>
<feature type="compositionally biased region" description="Basic and acidic residues" evidence="1">
    <location>
        <begin position="444"/>
        <end position="456"/>
    </location>
</feature>
<feature type="region of interest" description="Disordered" evidence="1">
    <location>
        <begin position="428"/>
        <end position="468"/>
    </location>
</feature>
<name>A0A1L7XQ73_9HELO</name>
<organism evidence="3 4">
    <name type="scientific">Phialocephala subalpina</name>
    <dbReference type="NCBI Taxonomy" id="576137"/>
    <lineage>
        <taxon>Eukaryota</taxon>
        <taxon>Fungi</taxon>
        <taxon>Dikarya</taxon>
        <taxon>Ascomycota</taxon>
        <taxon>Pezizomycotina</taxon>
        <taxon>Leotiomycetes</taxon>
        <taxon>Helotiales</taxon>
        <taxon>Mollisiaceae</taxon>
        <taxon>Phialocephala</taxon>
        <taxon>Phialocephala fortinii species complex</taxon>
    </lineage>
</organism>
<feature type="region of interest" description="Disordered" evidence="1">
    <location>
        <begin position="1452"/>
        <end position="1506"/>
    </location>
</feature>
<feature type="region of interest" description="Disordered" evidence="1">
    <location>
        <begin position="1"/>
        <end position="24"/>
    </location>
</feature>
<evidence type="ECO:0000313" key="3">
    <source>
        <dbReference type="EMBL" id="CZR67180.1"/>
    </source>
</evidence>
<feature type="region of interest" description="Disordered" evidence="1">
    <location>
        <begin position="128"/>
        <end position="147"/>
    </location>
</feature>
<feature type="compositionally biased region" description="Basic and acidic residues" evidence="1">
    <location>
        <begin position="11"/>
        <end position="24"/>
    </location>
</feature>